<feature type="transmembrane region" description="Helical" evidence="8">
    <location>
        <begin position="329"/>
        <end position="354"/>
    </location>
</feature>
<dbReference type="PROSITE" id="PS50922">
    <property type="entry name" value="TLC"/>
    <property type="match status" value="1"/>
</dbReference>
<dbReference type="InterPro" id="IPR016439">
    <property type="entry name" value="Lag1/Lac1-like"/>
</dbReference>
<dbReference type="EMBL" id="LT671823">
    <property type="protein sequence ID" value="SHO77790.1"/>
    <property type="molecule type" value="Genomic_DNA"/>
</dbReference>
<dbReference type="OrthoDB" id="537032at2759"/>
<dbReference type="OMA" id="KLYCLLQ"/>
<evidence type="ECO:0000256" key="4">
    <source>
        <dbReference type="ARBA" id="ARBA00022989"/>
    </source>
</evidence>
<feature type="transmembrane region" description="Helical" evidence="8">
    <location>
        <begin position="148"/>
        <end position="170"/>
    </location>
</feature>
<dbReference type="InterPro" id="IPR006634">
    <property type="entry name" value="TLC-dom"/>
</dbReference>
<proteinExistence type="inferred from homology"/>
<keyword evidence="11" id="KW-1185">Reference proteome</keyword>
<evidence type="ECO:0000256" key="5">
    <source>
        <dbReference type="ARBA" id="ARBA00023136"/>
    </source>
</evidence>
<keyword evidence="5 6" id="KW-0472">Membrane</keyword>
<feature type="transmembrane region" description="Helical" evidence="8">
    <location>
        <begin position="45"/>
        <end position="64"/>
    </location>
</feature>
<feature type="transmembrane region" description="Helical" evidence="8">
    <location>
        <begin position="201"/>
        <end position="221"/>
    </location>
</feature>
<evidence type="ECO:0000256" key="3">
    <source>
        <dbReference type="ARBA" id="ARBA00022692"/>
    </source>
</evidence>
<comment type="similarity">
    <text evidence="2">Belongs to the sphingosine N-acyltransferase family.</text>
</comment>
<evidence type="ECO:0000259" key="9">
    <source>
        <dbReference type="PROSITE" id="PS50922"/>
    </source>
</evidence>
<dbReference type="VEuPathDB" id="FungiDB:MSYG_2132"/>
<reference evidence="11" key="1">
    <citation type="journal article" date="2017" name="Nucleic Acids Res.">
        <title>Proteogenomics produces comprehensive and highly accurate protein-coding gene annotation in a complete genome assembly of Malassezia sympodialis.</title>
        <authorList>
            <person name="Zhu Y."/>
            <person name="Engstroem P.G."/>
            <person name="Tellgren-Roth C."/>
            <person name="Baudo C.D."/>
            <person name="Kennell J.C."/>
            <person name="Sun S."/>
            <person name="Billmyre R.B."/>
            <person name="Schroeder M.S."/>
            <person name="Andersson A."/>
            <person name="Holm T."/>
            <person name="Sigurgeirsson B."/>
            <person name="Wu G."/>
            <person name="Sankaranarayanan S.R."/>
            <person name="Siddharthan R."/>
            <person name="Sanyal K."/>
            <person name="Lundeberg J."/>
            <person name="Nystedt B."/>
            <person name="Boekhout T."/>
            <person name="Dawson T.L. Jr."/>
            <person name="Heitman J."/>
            <person name="Scheynius A."/>
            <person name="Lehtioe J."/>
        </authorList>
    </citation>
    <scope>NUCLEOTIDE SEQUENCE [LARGE SCALE GENOMIC DNA]</scope>
    <source>
        <strain evidence="11">ATCC 42132</strain>
    </source>
</reference>
<feature type="domain" description="TLC" evidence="9">
    <location>
        <begin position="199"/>
        <end position="413"/>
    </location>
</feature>
<evidence type="ECO:0000256" key="7">
    <source>
        <dbReference type="SAM" id="MobiDB-lite"/>
    </source>
</evidence>
<evidence type="ECO:0000256" key="1">
    <source>
        <dbReference type="ARBA" id="ARBA00004141"/>
    </source>
</evidence>
<dbReference type="PIRSF" id="PIRSF005225">
    <property type="entry name" value="LAG1_LAC1"/>
    <property type="match status" value="1"/>
</dbReference>
<protein>
    <submittedName>
        <fullName evidence="10">Similar to S.cerevisiae protein LAG1 (Ceramide synthase component)</fullName>
    </submittedName>
</protein>
<dbReference type="GO" id="GO:0050291">
    <property type="term" value="F:sphingosine N-acyltransferase activity"/>
    <property type="evidence" value="ECO:0007669"/>
    <property type="project" value="InterPro"/>
</dbReference>
<gene>
    <name evidence="10" type="ORF">MSYG_2132</name>
</gene>
<keyword evidence="3 6" id="KW-0812">Transmembrane</keyword>
<comment type="subcellular location">
    <subcellularLocation>
        <location evidence="1">Membrane</location>
        <topology evidence="1">Multi-pass membrane protein</topology>
    </subcellularLocation>
</comment>
<name>A0A1M8A5N5_MALS4</name>
<feature type="compositionally biased region" description="Basic residues" evidence="7">
    <location>
        <begin position="1"/>
        <end position="14"/>
    </location>
</feature>
<dbReference type="GO" id="GO:0046513">
    <property type="term" value="P:ceramide biosynthetic process"/>
    <property type="evidence" value="ECO:0007669"/>
    <property type="project" value="InterPro"/>
</dbReference>
<feature type="transmembrane region" description="Helical" evidence="8">
    <location>
        <begin position="283"/>
        <end position="308"/>
    </location>
</feature>
<feature type="region of interest" description="Disordered" evidence="7">
    <location>
        <begin position="1"/>
        <end position="35"/>
    </location>
</feature>
<sequence>MSKGKNRSSKKGAAAKRPAISKKPTQVQARAPVSQRPEERASLELFGTSLAVLVLALLLSGYVFSDPTRGTSMQAWEHARMALAGWRVQLPVSAKTWTAWTHAIHRFTSACFFLSGARNSTVSGALWERFSMLWSSDSRKYERSPYDICFAVTWGLVLLVVRAVLMRVVLLPSARALVRRPDSPQGDAKSIRRFDRKVHRFAEQGWILILYATSLALVLAVSRRQPFWPWRPEHLWLDYPRTTMDALTKAVYLWEASNYIHQVFVINLEERRSDFWQMLTHHAVTLVLISGSYMCCFYPVGIVVLLLMDPADVCLSAAKMLKYMGWQTLCDIMFGIFMIVWTITRHIAYAFVWWSCYKDAPALIRFSDRLNLASGHALTPTSYVVFLVLLAILQAILLVWFSMIVNVAVRVLTQKGATDSRSDDSDE</sequence>
<dbReference type="Pfam" id="PF03798">
    <property type="entry name" value="TRAM_LAG1_CLN8"/>
    <property type="match status" value="1"/>
</dbReference>
<dbReference type="SMART" id="SM00724">
    <property type="entry name" value="TLC"/>
    <property type="match status" value="1"/>
</dbReference>
<evidence type="ECO:0000313" key="11">
    <source>
        <dbReference type="Proteomes" id="UP000186303"/>
    </source>
</evidence>
<keyword evidence="4 8" id="KW-1133">Transmembrane helix</keyword>
<dbReference type="Proteomes" id="UP000186303">
    <property type="component" value="Chromosome 3"/>
</dbReference>
<feature type="transmembrane region" description="Helical" evidence="8">
    <location>
        <begin position="383"/>
        <end position="405"/>
    </location>
</feature>
<accession>A0A1M8A5N5</accession>
<evidence type="ECO:0000256" key="8">
    <source>
        <dbReference type="SAM" id="Phobius"/>
    </source>
</evidence>
<dbReference type="AlphaFoldDB" id="A0A1M8A5N5"/>
<organism evidence="10 11">
    <name type="scientific">Malassezia sympodialis (strain ATCC 42132)</name>
    <name type="common">Atopic eczema-associated yeast</name>
    <dbReference type="NCBI Taxonomy" id="1230383"/>
    <lineage>
        <taxon>Eukaryota</taxon>
        <taxon>Fungi</taxon>
        <taxon>Dikarya</taxon>
        <taxon>Basidiomycota</taxon>
        <taxon>Ustilaginomycotina</taxon>
        <taxon>Malasseziomycetes</taxon>
        <taxon>Malasseziales</taxon>
        <taxon>Malasseziaceae</taxon>
        <taxon>Malassezia</taxon>
    </lineage>
</organism>
<dbReference type="PANTHER" id="PTHR12560:SF0">
    <property type="entry name" value="LD18904P"/>
    <property type="match status" value="1"/>
</dbReference>
<evidence type="ECO:0000256" key="2">
    <source>
        <dbReference type="ARBA" id="ARBA00009808"/>
    </source>
</evidence>
<dbReference type="PANTHER" id="PTHR12560">
    <property type="entry name" value="LONGEVITY ASSURANCE FACTOR 1 LAG1"/>
    <property type="match status" value="1"/>
</dbReference>
<evidence type="ECO:0000256" key="6">
    <source>
        <dbReference type="PROSITE-ProRule" id="PRU00205"/>
    </source>
</evidence>
<dbReference type="GO" id="GO:0016020">
    <property type="term" value="C:membrane"/>
    <property type="evidence" value="ECO:0007669"/>
    <property type="project" value="UniProtKB-SubCell"/>
</dbReference>
<dbReference type="STRING" id="1230383.A0A1M8A5N5"/>
<evidence type="ECO:0000313" key="10">
    <source>
        <dbReference type="EMBL" id="SHO77790.1"/>
    </source>
</evidence>